<sequence length="40" mass="4749">MMLPTLCKRVRWTDALNCARFKKHLMLFYSSPCVVLRVGY</sequence>
<proteinExistence type="predicted"/>
<dbReference type="AlphaFoldDB" id="A0A0E9WRM9"/>
<organism evidence="1">
    <name type="scientific">Anguilla anguilla</name>
    <name type="common">European freshwater eel</name>
    <name type="synonym">Muraena anguilla</name>
    <dbReference type="NCBI Taxonomy" id="7936"/>
    <lineage>
        <taxon>Eukaryota</taxon>
        <taxon>Metazoa</taxon>
        <taxon>Chordata</taxon>
        <taxon>Craniata</taxon>
        <taxon>Vertebrata</taxon>
        <taxon>Euteleostomi</taxon>
        <taxon>Actinopterygii</taxon>
        <taxon>Neopterygii</taxon>
        <taxon>Teleostei</taxon>
        <taxon>Anguilliformes</taxon>
        <taxon>Anguillidae</taxon>
        <taxon>Anguilla</taxon>
    </lineage>
</organism>
<accession>A0A0E9WRM9</accession>
<name>A0A0E9WRM9_ANGAN</name>
<evidence type="ECO:0000313" key="1">
    <source>
        <dbReference type="EMBL" id="JAH93079.1"/>
    </source>
</evidence>
<dbReference type="EMBL" id="GBXM01015498">
    <property type="protein sequence ID" value="JAH93079.1"/>
    <property type="molecule type" value="Transcribed_RNA"/>
</dbReference>
<protein>
    <submittedName>
        <fullName evidence="1">Uncharacterized protein</fullName>
    </submittedName>
</protein>
<reference evidence="1" key="2">
    <citation type="journal article" date="2015" name="Fish Shellfish Immunol.">
        <title>Early steps in the European eel (Anguilla anguilla)-Vibrio vulnificus interaction in the gills: Role of the RtxA13 toxin.</title>
        <authorList>
            <person name="Callol A."/>
            <person name="Pajuelo D."/>
            <person name="Ebbesson L."/>
            <person name="Teles M."/>
            <person name="MacKenzie S."/>
            <person name="Amaro C."/>
        </authorList>
    </citation>
    <scope>NUCLEOTIDE SEQUENCE</scope>
</reference>
<reference evidence="1" key="1">
    <citation type="submission" date="2014-11" db="EMBL/GenBank/DDBJ databases">
        <authorList>
            <person name="Amaro Gonzalez C."/>
        </authorList>
    </citation>
    <scope>NUCLEOTIDE SEQUENCE</scope>
</reference>